<keyword evidence="3" id="KW-0808">Transferase</keyword>
<dbReference type="EMBL" id="OU895879">
    <property type="protein sequence ID" value="CAG9806953.1"/>
    <property type="molecule type" value="Genomic_DNA"/>
</dbReference>
<feature type="transmembrane region" description="Helical" evidence="4">
    <location>
        <begin position="357"/>
        <end position="380"/>
    </location>
</feature>
<dbReference type="InterPro" id="IPR050271">
    <property type="entry name" value="UDP-glycosyltransferase"/>
</dbReference>
<evidence type="ECO:0000313" key="5">
    <source>
        <dbReference type="EMBL" id="CAG9806953.1"/>
    </source>
</evidence>
<name>A0A9N9WUY5_9DIPT</name>
<dbReference type="Proteomes" id="UP001153620">
    <property type="component" value="Chromosome 3"/>
</dbReference>
<dbReference type="Pfam" id="PF00201">
    <property type="entry name" value="UDPGT"/>
    <property type="match status" value="1"/>
</dbReference>
<evidence type="ECO:0000256" key="4">
    <source>
        <dbReference type="SAM" id="Phobius"/>
    </source>
</evidence>
<reference evidence="5" key="1">
    <citation type="submission" date="2022-01" db="EMBL/GenBank/DDBJ databases">
        <authorList>
            <person name="King R."/>
        </authorList>
    </citation>
    <scope>NUCLEOTIDE SEQUENCE</scope>
</reference>
<proteinExistence type="inferred from homology"/>
<evidence type="ECO:0000313" key="6">
    <source>
        <dbReference type="Proteomes" id="UP001153620"/>
    </source>
</evidence>
<keyword evidence="2" id="KW-0328">Glycosyltransferase</keyword>
<dbReference type="Gene3D" id="3.40.50.2000">
    <property type="entry name" value="Glycogen Phosphorylase B"/>
    <property type="match status" value="1"/>
</dbReference>
<dbReference type="InterPro" id="IPR002213">
    <property type="entry name" value="UDP_glucos_trans"/>
</dbReference>
<evidence type="ECO:0008006" key="7">
    <source>
        <dbReference type="Google" id="ProtNLM"/>
    </source>
</evidence>
<keyword evidence="4" id="KW-0472">Membrane</keyword>
<dbReference type="CDD" id="cd03784">
    <property type="entry name" value="GT1_Gtf-like"/>
    <property type="match status" value="1"/>
</dbReference>
<comment type="similarity">
    <text evidence="1">Belongs to the UDP-glycosyltransferase family.</text>
</comment>
<evidence type="ECO:0000256" key="3">
    <source>
        <dbReference type="ARBA" id="ARBA00022679"/>
    </source>
</evidence>
<feature type="non-terminal residue" evidence="5">
    <location>
        <position position="393"/>
    </location>
</feature>
<dbReference type="PANTHER" id="PTHR48043">
    <property type="entry name" value="EG:EG0003.4 PROTEIN-RELATED"/>
    <property type="match status" value="1"/>
</dbReference>
<dbReference type="GO" id="GO:0008194">
    <property type="term" value="F:UDP-glycosyltransferase activity"/>
    <property type="evidence" value="ECO:0007669"/>
    <property type="project" value="InterPro"/>
</dbReference>
<accession>A0A9N9WUY5</accession>
<sequence length="393" mass="45239">LANGTFDAVIVEIFGNDALFGLGNHFNCPVIGITTFGVSHWTNIIASTPNPTSYNPNIFSPYTEHMTYLHRLDNTFIWWMEEILWNILNYPMQNRIYEKYLKKDSHSLMEVIKNVSIILNNQHFSSASIKPTMPNIIDIGGITVDPHVKPLPKDIKEFLDSATDGAIIFSMGSIIRSVQWPEHKRVAFVKSFANIKEKVLWKYENDTLPNKPDNVMISKWIPQRDVLAHPNVKLFITHGGLLGTTEANYEGVPMLAVPIFGDQKMNMKMARDKGFTFILDFDNLSEKTVTEALQKALTDEQIRIKAKENSRIVRDRPMTPQDLVVYWVEYVIRHKGAHHLKAVARDLSYIQMHNIDVYLTFIALIMLIIYAQYALVKYLLRLFMPKQIKQKTK</sequence>
<dbReference type="AlphaFoldDB" id="A0A9N9WUY5"/>
<dbReference type="OrthoDB" id="5835829at2759"/>
<dbReference type="SUPFAM" id="SSF53756">
    <property type="entry name" value="UDP-Glycosyltransferase/glycogen phosphorylase"/>
    <property type="match status" value="1"/>
</dbReference>
<evidence type="ECO:0000256" key="1">
    <source>
        <dbReference type="ARBA" id="ARBA00009995"/>
    </source>
</evidence>
<evidence type="ECO:0000256" key="2">
    <source>
        <dbReference type="ARBA" id="ARBA00022676"/>
    </source>
</evidence>
<dbReference type="PANTHER" id="PTHR48043:SF159">
    <property type="entry name" value="EG:EG0003.4 PROTEIN-RELATED"/>
    <property type="match status" value="1"/>
</dbReference>
<keyword evidence="6" id="KW-1185">Reference proteome</keyword>
<keyword evidence="4" id="KW-0812">Transmembrane</keyword>
<gene>
    <name evidence="5" type="ORF">CHIRRI_LOCUS9805</name>
</gene>
<protein>
    <recommendedName>
        <fullName evidence="7">Glucuronosyltransferase</fullName>
    </recommendedName>
</protein>
<organism evidence="5 6">
    <name type="scientific">Chironomus riparius</name>
    <dbReference type="NCBI Taxonomy" id="315576"/>
    <lineage>
        <taxon>Eukaryota</taxon>
        <taxon>Metazoa</taxon>
        <taxon>Ecdysozoa</taxon>
        <taxon>Arthropoda</taxon>
        <taxon>Hexapoda</taxon>
        <taxon>Insecta</taxon>
        <taxon>Pterygota</taxon>
        <taxon>Neoptera</taxon>
        <taxon>Endopterygota</taxon>
        <taxon>Diptera</taxon>
        <taxon>Nematocera</taxon>
        <taxon>Chironomoidea</taxon>
        <taxon>Chironomidae</taxon>
        <taxon>Chironominae</taxon>
        <taxon>Chironomus</taxon>
    </lineage>
</organism>
<dbReference type="FunFam" id="3.40.50.2000:FF:000050">
    <property type="entry name" value="UDP-glucuronosyltransferase"/>
    <property type="match status" value="1"/>
</dbReference>
<reference evidence="5" key="2">
    <citation type="submission" date="2022-10" db="EMBL/GenBank/DDBJ databases">
        <authorList>
            <consortium name="ENA_rothamsted_submissions"/>
            <consortium name="culmorum"/>
            <person name="King R."/>
        </authorList>
    </citation>
    <scope>NUCLEOTIDE SEQUENCE</scope>
</reference>
<keyword evidence="4" id="KW-1133">Transmembrane helix</keyword>